<dbReference type="SUPFAM" id="SSF63411">
    <property type="entry name" value="LuxS/MPP-like metallohydrolase"/>
    <property type="match status" value="2"/>
</dbReference>
<proteinExistence type="inferred from homology"/>
<reference evidence="13" key="1">
    <citation type="journal article" date="2012" name="Stand. Genomic Sci.">
        <title>Genome sequence of strain HIMB624, a cultured representative from the OM43 clade of marine Betaproteobacteria.</title>
        <authorList>
            <person name="Huggett M.J."/>
            <person name="Hayakawa D.H."/>
            <person name="Rappe M.S."/>
        </authorList>
    </citation>
    <scope>NUCLEOTIDE SEQUENCE [LARGE SCALE GENOMIC DNA]</scope>
    <source>
        <strain evidence="13">KB13</strain>
    </source>
</reference>
<evidence type="ECO:0000256" key="3">
    <source>
        <dbReference type="ARBA" id="ARBA00022670"/>
    </source>
</evidence>
<dbReference type="InterPro" id="IPR001431">
    <property type="entry name" value="Pept_M16_Zn_BS"/>
</dbReference>
<dbReference type="InterPro" id="IPR050626">
    <property type="entry name" value="Peptidase_M16"/>
</dbReference>
<evidence type="ECO:0000256" key="5">
    <source>
        <dbReference type="ARBA" id="ARBA00022801"/>
    </source>
</evidence>
<evidence type="ECO:0000313" key="12">
    <source>
        <dbReference type="EMBL" id="EDZ64034.1"/>
    </source>
</evidence>
<dbReference type="PANTHER" id="PTHR43690:SF17">
    <property type="entry name" value="PROTEIN YHJJ"/>
    <property type="match status" value="1"/>
</dbReference>
<dbReference type="Pfam" id="PF05193">
    <property type="entry name" value="Peptidase_M16_C"/>
    <property type="match status" value="1"/>
</dbReference>
<keyword evidence="5" id="KW-0378">Hydrolase</keyword>
<feature type="signal peptide" evidence="9">
    <location>
        <begin position="1"/>
        <end position="18"/>
    </location>
</feature>
<dbReference type="eggNOG" id="COG0612">
    <property type="taxonomic scope" value="Bacteria"/>
</dbReference>
<dbReference type="EMBL" id="DS995299">
    <property type="protein sequence ID" value="EDZ64034.1"/>
    <property type="molecule type" value="Genomic_DNA"/>
</dbReference>
<accession>B6BWR1</accession>
<dbReference type="GO" id="GO:0046872">
    <property type="term" value="F:metal ion binding"/>
    <property type="evidence" value="ECO:0007669"/>
    <property type="project" value="UniProtKB-KW"/>
</dbReference>
<evidence type="ECO:0000256" key="2">
    <source>
        <dbReference type="ARBA" id="ARBA00007261"/>
    </source>
</evidence>
<dbReference type="InterPro" id="IPR011765">
    <property type="entry name" value="Pept_M16_N"/>
</dbReference>
<keyword evidence="4" id="KW-0479">Metal-binding</keyword>
<dbReference type="STRING" id="314607.KB13_166"/>
<evidence type="ECO:0000256" key="8">
    <source>
        <dbReference type="RuleBase" id="RU004447"/>
    </source>
</evidence>
<evidence type="ECO:0000256" key="4">
    <source>
        <dbReference type="ARBA" id="ARBA00022723"/>
    </source>
</evidence>
<feature type="domain" description="Peptidase M16 C-terminal" evidence="11">
    <location>
        <begin position="184"/>
        <end position="368"/>
    </location>
</feature>
<feature type="domain" description="Peptidase M16 N-terminal" evidence="10">
    <location>
        <begin position="30"/>
        <end position="176"/>
    </location>
</feature>
<sequence>MRILLSLFSLLFCFSPSAAVQELKLENGMRIIVNEDHRAPVVVSQVWYQAGSVDEVNGKTGVAHVLEHMMFKGTKSTKPGEFSEIIARAGGRENAFTGTDYTCYFQTMEKSQLELSFKMESDRMQNLVISAEEFDKEIKVVMEERRWRTEDKPEGKLNETFNALAFKAHPYGRPIVGWMNDLESMTYEDALEWYNNWYAPNNAILVVSGDVNPTEVFDLAKKYFVKLPSKEIPSRKPQLEPVQRGMVRAELKAASKLPMLQMGYKVPLLSKEDVNNDTTAFALEVLAGVLSGTSTARIQKELVQSGKSLSAYASYPMLSRGDVGTFEFVVTLNNDVEVSDVEKIIKTELKKIASEGVTDQELARVKANVIAGDVYEKDSMFYQAMIIGQLETMGYSYKIKDDYIENIKKITSDDVKKVVEEFFKDDTLTVVHLKPESV</sequence>
<evidence type="ECO:0000256" key="6">
    <source>
        <dbReference type="ARBA" id="ARBA00022833"/>
    </source>
</evidence>
<keyword evidence="7" id="KW-0482">Metalloprotease</keyword>
<keyword evidence="9" id="KW-0732">Signal</keyword>
<evidence type="ECO:0000256" key="7">
    <source>
        <dbReference type="ARBA" id="ARBA00023049"/>
    </source>
</evidence>
<keyword evidence="3" id="KW-0645">Protease</keyword>
<organism evidence="12 13">
    <name type="scientific">beta proteobacterium KB13</name>
    <dbReference type="NCBI Taxonomy" id="314607"/>
    <lineage>
        <taxon>Bacteria</taxon>
        <taxon>Pseudomonadati</taxon>
        <taxon>Pseudomonadota</taxon>
        <taxon>Betaproteobacteria</taxon>
        <taxon>Nitrosomonadales</taxon>
        <taxon>OM43 clade</taxon>
    </lineage>
</organism>
<evidence type="ECO:0000313" key="13">
    <source>
        <dbReference type="Proteomes" id="UP000004188"/>
    </source>
</evidence>
<dbReference type="AlphaFoldDB" id="B6BWR1"/>
<name>B6BWR1_9PROT</name>
<evidence type="ECO:0000256" key="1">
    <source>
        <dbReference type="ARBA" id="ARBA00001947"/>
    </source>
</evidence>
<dbReference type="Proteomes" id="UP000004188">
    <property type="component" value="Unassembled WGS sequence"/>
</dbReference>
<dbReference type="InterPro" id="IPR011249">
    <property type="entry name" value="Metalloenz_LuxS/M16"/>
</dbReference>
<feature type="chain" id="PRO_5002843334" evidence="9">
    <location>
        <begin position="19"/>
        <end position="438"/>
    </location>
</feature>
<gene>
    <name evidence="12" type="ORF">KB13_166</name>
</gene>
<dbReference type="MEROPS" id="M16.019"/>
<evidence type="ECO:0000256" key="9">
    <source>
        <dbReference type="SAM" id="SignalP"/>
    </source>
</evidence>
<dbReference type="GO" id="GO:0004222">
    <property type="term" value="F:metalloendopeptidase activity"/>
    <property type="evidence" value="ECO:0007669"/>
    <property type="project" value="InterPro"/>
</dbReference>
<comment type="cofactor">
    <cofactor evidence="1">
        <name>Zn(2+)</name>
        <dbReference type="ChEBI" id="CHEBI:29105"/>
    </cofactor>
</comment>
<dbReference type="PANTHER" id="PTHR43690">
    <property type="entry name" value="NARDILYSIN"/>
    <property type="match status" value="1"/>
</dbReference>
<dbReference type="HOGENOM" id="CLU_009902_1_0_4"/>
<dbReference type="Gene3D" id="3.30.830.10">
    <property type="entry name" value="Metalloenzyme, LuxS/M16 peptidase-like"/>
    <property type="match status" value="2"/>
</dbReference>
<dbReference type="GO" id="GO:0006508">
    <property type="term" value="P:proteolysis"/>
    <property type="evidence" value="ECO:0007669"/>
    <property type="project" value="UniProtKB-KW"/>
</dbReference>
<evidence type="ECO:0000259" key="11">
    <source>
        <dbReference type="Pfam" id="PF05193"/>
    </source>
</evidence>
<dbReference type="InterPro" id="IPR007863">
    <property type="entry name" value="Peptidase_M16_C"/>
</dbReference>
<dbReference type="Pfam" id="PF00675">
    <property type="entry name" value="Peptidase_M16"/>
    <property type="match status" value="1"/>
</dbReference>
<dbReference type="PROSITE" id="PS00143">
    <property type="entry name" value="INSULINASE"/>
    <property type="match status" value="1"/>
</dbReference>
<protein>
    <submittedName>
        <fullName evidence="12">Peptidase PpqF, involved in biosynthesis of pyrroloquinoline quinone</fullName>
    </submittedName>
</protein>
<keyword evidence="6" id="KW-0862">Zinc</keyword>
<keyword evidence="13" id="KW-1185">Reference proteome</keyword>
<evidence type="ECO:0000259" key="10">
    <source>
        <dbReference type="Pfam" id="PF00675"/>
    </source>
</evidence>
<comment type="similarity">
    <text evidence="2 8">Belongs to the peptidase M16 family.</text>
</comment>